<evidence type="ECO:0000313" key="3">
    <source>
        <dbReference type="Proteomes" id="UP000262939"/>
    </source>
</evidence>
<reference evidence="2 3" key="1">
    <citation type="submission" date="2018-08" db="EMBL/GenBank/DDBJ databases">
        <title>Bacillus chawlae sp. nov., Bacillus glennii sp. nov., and Bacillus saganii sp. nov. Isolated from the Vehicle Assembly Building at Kennedy Space Center where the Viking Spacecraft were Assembled.</title>
        <authorList>
            <person name="Seuylemezian A."/>
            <person name="Vaishampayan P."/>
        </authorList>
    </citation>
    <scope>NUCLEOTIDE SEQUENCE [LARGE SCALE GENOMIC DNA]</scope>
    <source>
        <strain evidence="2 3">V44-8</strain>
    </source>
</reference>
<dbReference type="Proteomes" id="UP000262939">
    <property type="component" value="Unassembled WGS sequence"/>
</dbReference>
<keyword evidence="3" id="KW-1185">Reference proteome</keyword>
<dbReference type="InterPro" id="IPR001296">
    <property type="entry name" value="Glyco_trans_1"/>
</dbReference>
<organism evidence="2 3">
    <name type="scientific">Peribacillus glennii</name>
    <dbReference type="NCBI Taxonomy" id="2303991"/>
    <lineage>
        <taxon>Bacteria</taxon>
        <taxon>Bacillati</taxon>
        <taxon>Bacillota</taxon>
        <taxon>Bacilli</taxon>
        <taxon>Bacillales</taxon>
        <taxon>Bacillaceae</taxon>
        <taxon>Peribacillus</taxon>
    </lineage>
</organism>
<dbReference type="AlphaFoldDB" id="A0A372LCL3"/>
<dbReference type="EMBL" id="QVTD01000008">
    <property type="protein sequence ID" value="RFU62824.1"/>
    <property type="molecule type" value="Genomic_DNA"/>
</dbReference>
<proteinExistence type="predicted"/>
<evidence type="ECO:0000259" key="1">
    <source>
        <dbReference type="Pfam" id="PF00534"/>
    </source>
</evidence>
<accession>A0A372LCL3</accession>
<evidence type="ECO:0000313" key="2">
    <source>
        <dbReference type="EMBL" id="RFU62824.1"/>
    </source>
</evidence>
<comment type="caution">
    <text evidence="2">The sequence shown here is derived from an EMBL/GenBank/DDBJ whole genome shotgun (WGS) entry which is preliminary data.</text>
</comment>
<dbReference type="PANTHER" id="PTHR46660:SF2">
    <property type="entry name" value="GLYCOSYLTRANSFERASE 1 DOMAIN-CONTAINING PROTEIN 1"/>
    <property type="match status" value="1"/>
</dbReference>
<sequence length="325" mass="37872">MHILFFAPYFNQPRGNSTTIKRLVHFLHKQNINTSVIPYLENDNWYYPQADIYHILHATRFLQWSRENGFTLDRPYLVTMGGTDINIDLQEDMEEEMFAFLDHAKFITVFTEDAKEKVNHLAPEWGEKTIVITQGIWMPWNISKRSQEMIPRILLPAGLRPVKDVLHVLPALDRLKEDYTDMDFTILGANLDGNVHAEIQKAAMSRNWMKYAGVVPYEVMKIWYETAQIVINTSQSEGQSIALMEAMAMGRPVIARNNEANRALISHGRTGWIYETMPEFAEAVHSIVNDRFMREMVVQQARDWIIEHCSPEEEAIAYHQLYRKI</sequence>
<dbReference type="CDD" id="cd03801">
    <property type="entry name" value="GT4_PimA-like"/>
    <property type="match status" value="1"/>
</dbReference>
<dbReference type="SUPFAM" id="SSF53756">
    <property type="entry name" value="UDP-Glycosyltransferase/glycogen phosphorylase"/>
    <property type="match status" value="1"/>
</dbReference>
<dbReference type="InterPro" id="IPR052622">
    <property type="entry name" value="Glycosyltransferase_G1"/>
</dbReference>
<dbReference type="GO" id="GO:0016757">
    <property type="term" value="F:glycosyltransferase activity"/>
    <property type="evidence" value="ECO:0007669"/>
    <property type="project" value="InterPro"/>
</dbReference>
<dbReference type="Gene3D" id="3.40.50.2000">
    <property type="entry name" value="Glycogen Phosphorylase B"/>
    <property type="match status" value="2"/>
</dbReference>
<protein>
    <submittedName>
        <fullName evidence="2">Glycosyltransferase</fullName>
    </submittedName>
</protein>
<name>A0A372LCL3_9BACI</name>
<feature type="domain" description="Glycosyl transferase family 1" evidence="1">
    <location>
        <begin position="150"/>
        <end position="304"/>
    </location>
</feature>
<dbReference type="PANTHER" id="PTHR46660">
    <property type="match status" value="1"/>
</dbReference>
<dbReference type="Pfam" id="PF00534">
    <property type="entry name" value="Glycos_transf_1"/>
    <property type="match status" value="1"/>
</dbReference>
<keyword evidence="2" id="KW-0808">Transferase</keyword>
<gene>
    <name evidence="2" type="ORF">D0466_12760</name>
</gene>